<evidence type="ECO:0000259" key="4">
    <source>
        <dbReference type="PROSITE" id="PS50268"/>
    </source>
</evidence>
<dbReference type="PANTHER" id="PTHR24026:SF126">
    <property type="entry name" value="PROTOCADHERIN FAT 4"/>
    <property type="match status" value="1"/>
</dbReference>
<protein>
    <submittedName>
        <fullName evidence="5">Cadherin repeat domain-containing protein</fullName>
    </submittedName>
</protein>
<keyword evidence="3" id="KW-1133">Transmembrane helix</keyword>
<dbReference type="EMBL" id="CP035928">
    <property type="protein sequence ID" value="QEP34377.1"/>
    <property type="molecule type" value="Genomic_DNA"/>
</dbReference>
<keyword evidence="2" id="KW-0732">Signal</keyword>
<reference evidence="5 6" key="2">
    <citation type="submission" date="2019-09" db="EMBL/GenBank/DDBJ databases">
        <title>Complete genome sequencing of four Arcobacter species reveals a diverse suite of mobile elements.</title>
        <authorList>
            <person name="Miller W.G."/>
            <person name="Yee E."/>
            <person name="Bono J.L."/>
        </authorList>
    </citation>
    <scope>NUCLEOTIDE SEQUENCE [LARGE SCALE GENOMIC DNA]</scope>
    <source>
        <strain evidence="5 6">LMG 26638</strain>
    </source>
</reference>
<dbReference type="PROSITE" id="PS51257">
    <property type="entry name" value="PROKAR_LIPOPROTEIN"/>
    <property type="match status" value="1"/>
</dbReference>
<organism evidence="5 6">
    <name type="scientific">Malaciobacter pacificus</name>
    <dbReference type="NCBI Taxonomy" id="1080223"/>
    <lineage>
        <taxon>Bacteria</taxon>
        <taxon>Pseudomonadati</taxon>
        <taxon>Campylobacterota</taxon>
        <taxon>Epsilonproteobacteria</taxon>
        <taxon>Campylobacterales</taxon>
        <taxon>Arcobacteraceae</taxon>
        <taxon>Malaciobacter</taxon>
    </lineage>
</organism>
<dbReference type="PANTHER" id="PTHR24026">
    <property type="entry name" value="FAT ATYPICAL CADHERIN-RELATED"/>
    <property type="match status" value="1"/>
</dbReference>
<reference evidence="5 6" key="3">
    <citation type="submission" date="2019-09" db="EMBL/GenBank/DDBJ databases">
        <title>Taxonomic note: a critical rebuttal of the proposed division of the genus Arcobacter into six genera, emended descriptions of Arcobacter anaerophilus and the genus Arcobacter, and an assessment of genus-level boundaries for Epsilonproteobacteria using in silico genomic comparator tools.</title>
        <authorList>
            <person name="On S.L.W."/>
            <person name="Miller W.G."/>
            <person name="Biggs P."/>
            <person name="Cornelius A."/>
            <person name="Vandamme P."/>
        </authorList>
    </citation>
    <scope>NUCLEOTIDE SEQUENCE [LARGE SCALE GENOMIC DNA]</scope>
    <source>
        <strain evidence="5 6">LMG 26638</strain>
    </source>
</reference>
<feature type="domain" description="Cadherin" evidence="4">
    <location>
        <begin position="414"/>
        <end position="500"/>
    </location>
</feature>
<dbReference type="GO" id="GO:0005886">
    <property type="term" value="C:plasma membrane"/>
    <property type="evidence" value="ECO:0007669"/>
    <property type="project" value="UniProtKB-SubCell"/>
</dbReference>
<dbReference type="GO" id="GO:0005509">
    <property type="term" value="F:calcium ion binding"/>
    <property type="evidence" value="ECO:0007669"/>
    <property type="project" value="InterPro"/>
</dbReference>
<dbReference type="KEGG" id="apai:APAC_1258"/>
<dbReference type="Pfam" id="PF13205">
    <property type="entry name" value="Big_5"/>
    <property type="match status" value="1"/>
</dbReference>
<dbReference type="PROSITE" id="PS50268">
    <property type="entry name" value="CADHERIN_2"/>
    <property type="match status" value="2"/>
</dbReference>
<evidence type="ECO:0000256" key="2">
    <source>
        <dbReference type="ARBA" id="ARBA00022729"/>
    </source>
</evidence>
<sequence length="1189" mass="130467">MKRLNSLILSTITAGFLVGCGGGGSSSGAPLATTGTLIDNIISGVKYVNGTDTGYTDSNGNFPYTSGLVEFYLGDIKLGELNSMTSDNKVFIQDIIGIDRTNTTDNKLLKIAGLLQSLDSDSSTDEIEINSSDFTKFENTNKTIDDLNISTILTSNGFSVKTPEEVRAHIINSQKQHGVISDMTAIELVSSSITNGQTGVSTNASIVLTFSEDIPKQYLTNEYFRLVDYPSGNDIELTIEGDKDSVTIKPINNFSYSQSLEFTVSSKLKDFAGNSLVNNGGNTDVLIEFLVEDEVDITAPIISNSSTINIDENQTTAFTINATDNSSSLIYSISGTDADLFNIDSTTGEITFKAAPDYETKNSYVIIVKAVDTSNNSTSKEITISINDIYEPDVTAPVFTDLPPELGMHSGVNENDTTFSVTITATDESEITYSLTGVDASYFNIDSTTGEITFKAAPDYETKDYYEIYVVATDSSNNSSQSGIIGIQVIDVYENTVPSENISLDDYSNTQSSATEVSLNTTTTGSLELSDDIDYLKFELTEQTTISIEALTTLNLANYEIYKQGLSNKIFDSSFNNNSTKIDNLTLDSGVYYIKIYSILNYLTDYQIAIKGSSGIVNHDDYSNTQSSAAEVSLNTTTTGSLELSDDIDYLKFELTEQTTISIEALTTLNLANYEIYKQGLSNKIFDSSFNNNSTKIDNLTLDSGVYYIKIYSILNYLTDYQIAIKGSSGIVNHDDYSNTQSSAAEVSLNTTTTGSLELSDDIDYLKFELAEQTTISIEALTTLNLANYEIYKQGLSNKIFDSSFNNNSTKIDNLTLDSGVYYIKIYSILNYLTDYQIAIKGSSGIVNHDDYSNTQSSAAEVSLNTTTTGSLELSDDIDYLKFELAEQTTISIEALTTLNLANYEIYKQGLSNKIFDSSFNNNSTKIDNLTLDSGVYYIKIYSILNYLTDYQIAIKGSSGIVNHDDYSNTQSSAAEVSLNTTTTGSLELSDDIDYLKFELTEQTTISIEALTTLNLANYEIYKQGLSNKIFDSSFNNNSTKIDNLTLDSGVYYIKIYSILNYLTDYQIAIKGSSGIVNHDDYSNTQSSAAEVSLNTTTTGSLELSDDIDYLKFELTEQTTISIEALTTLNLANYEIYKQGLSNKIFDSSFNNNSTKIDNLTLDSGVYYIKIYSILNYLTDYQIAIKVAN</sequence>
<evidence type="ECO:0000256" key="3">
    <source>
        <dbReference type="ARBA" id="ARBA00022989"/>
    </source>
</evidence>
<dbReference type="AlphaFoldDB" id="A0A5C2H601"/>
<keyword evidence="3" id="KW-0472">Membrane</keyword>
<dbReference type="OrthoDB" id="9765957at2"/>
<evidence type="ECO:0000313" key="6">
    <source>
        <dbReference type="Proteomes" id="UP000322726"/>
    </source>
</evidence>
<dbReference type="RefSeq" id="WP_130233315.1">
    <property type="nucleotide sequence ID" value="NZ_CP035928.1"/>
</dbReference>
<evidence type="ECO:0000256" key="1">
    <source>
        <dbReference type="ARBA" id="ARBA00022692"/>
    </source>
</evidence>
<dbReference type="Proteomes" id="UP000322726">
    <property type="component" value="Chromosome"/>
</dbReference>
<dbReference type="GO" id="GO:0007156">
    <property type="term" value="P:homophilic cell adhesion via plasma membrane adhesion molecules"/>
    <property type="evidence" value="ECO:0007669"/>
    <property type="project" value="InterPro"/>
</dbReference>
<dbReference type="InterPro" id="IPR032812">
    <property type="entry name" value="SbsA_Ig"/>
</dbReference>
<dbReference type="Pfam" id="PF00028">
    <property type="entry name" value="Cadherin"/>
    <property type="match status" value="2"/>
</dbReference>
<gene>
    <name evidence="5" type="ORF">APAC_1258</name>
</gene>
<proteinExistence type="predicted"/>
<dbReference type="Gene3D" id="2.60.120.380">
    <property type="match status" value="6"/>
</dbReference>
<reference evidence="6" key="1">
    <citation type="submission" date="2019-09" db="EMBL/GenBank/DDBJ databases">
        <title>Complete genome sequencing of four Arcobacter species reveals a diverse suite of mobile elements.</title>
        <authorList>
            <person name="On S.L.W."/>
            <person name="Miller W.G."/>
            <person name="Biggs P."/>
            <person name="Cornelius A."/>
            <person name="Vandamme P."/>
        </authorList>
    </citation>
    <scope>NUCLEOTIDE SEQUENCE [LARGE SCALE GENOMIC DNA]</scope>
    <source>
        <strain evidence="6">LMG 26638</strain>
    </source>
</reference>
<dbReference type="InterPro" id="IPR002126">
    <property type="entry name" value="Cadherin-like_dom"/>
</dbReference>
<name>A0A5C2H601_9BACT</name>
<accession>A0A5C2H601</accession>
<dbReference type="SMART" id="SM00112">
    <property type="entry name" value="CA"/>
    <property type="match status" value="2"/>
</dbReference>
<keyword evidence="1" id="KW-0812">Transmembrane</keyword>
<dbReference type="Gene3D" id="2.60.40.60">
    <property type="entry name" value="Cadherins"/>
    <property type="match status" value="2"/>
</dbReference>
<keyword evidence="6" id="KW-1185">Reference proteome</keyword>
<evidence type="ECO:0000313" key="5">
    <source>
        <dbReference type="EMBL" id="QEP34377.1"/>
    </source>
</evidence>
<feature type="domain" description="Cadherin" evidence="4">
    <location>
        <begin position="302"/>
        <end position="399"/>
    </location>
</feature>
<dbReference type="SUPFAM" id="SSF89260">
    <property type="entry name" value="Collagen-binding domain"/>
    <property type="match status" value="6"/>
</dbReference>
<dbReference type="CDD" id="cd11304">
    <property type="entry name" value="Cadherin_repeat"/>
    <property type="match status" value="2"/>
</dbReference>
<dbReference type="SUPFAM" id="SSF49313">
    <property type="entry name" value="Cadherin-like"/>
    <property type="match status" value="2"/>
</dbReference>
<dbReference type="InterPro" id="IPR015919">
    <property type="entry name" value="Cadherin-like_sf"/>
</dbReference>